<feature type="region of interest" description="Disordered" evidence="1">
    <location>
        <begin position="134"/>
        <end position="162"/>
    </location>
</feature>
<evidence type="ECO:0000313" key="2">
    <source>
        <dbReference type="EMBL" id="KOB77450.1"/>
    </source>
</evidence>
<evidence type="ECO:0000313" key="3">
    <source>
        <dbReference type="Proteomes" id="UP000037510"/>
    </source>
</evidence>
<organism evidence="2 3">
    <name type="scientific">Operophtera brumata</name>
    <name type="common">Winter moth</name>
    <name type="synonym">Phalaena brumata</name>
    <dbReference type="NCBI Taxonomy" id="104452"/>
    <lineage>
        <taxon>Eukaryota</taxon>
        <taxon>Metazoa</taxon>
        <taxon>Ecdysozoa</taxon>
        <taxon>Arthropoda</taxon>
        <taxon>Hexapoda</taxon>
        <taxon>Insecta</taxon>
        <taxon>Pterygota</taxon>
        <taxon>Neoptera</taxon>
        <taxon>Endopterygota</taxon>
        <taxon>Lepidoptera</taxon>
        <taxon>Glossata</taxon>
        <taxon>Ditrysia</taxon>
        <taxon>Geometroidea</taxon>
        <taxon>Geometridae</taxon>
        <taxon>Larentiinae</taxon>
        <taxon>Operophtera</taxon>
    </lineage>
</organism>
<gene>
    <name evidence="2" type="ORF">OBRU01_04058</name>
</gene>
<dbReference type="EMBL" id="JTDY01000382">
    <property type="protein sequence ID" value="KOB77450.1"/>
    <property type="molecule type" value="Genomic_DNA"/>
</dbReference>
<evidence type="ECO:0000256" key="1">
    <source>
        <dbReference type="SAM" id="MobiDB-lite"/>
    </source>
</evidence>
<protein>
    <submittedName>
        <fullName evidence="2">Putative Cationic amino acid transporter</fullName>
    </submittedName>
</protein>
<comment type="caution">
    <text evidence="2">The sequence shown here is derived from an EMBL/GenBank/DDBJ whole genome shotgun (WGS) entry which is preliminary data.</text>
</comment>
<accession>A0A0L7LPT2</accession>
<name>A0A0L7LPT2_OPEBR</name>
<reference evidence="2 3" key="1">
    <citation type="journal article" date="2015" name="Genome Biol. Evol.">
        <title>The genome of winter moth (Operophtera brumata) provides a genomic perspective on sexual dimorphism and phenology.</title>
        <authorList>
            <person name="Derks M.F."/>
            <person name="Smit S."/>
            <person name="Salis L."/>
            <person name="Schijlen E."/>
            <person name="Bossers A."/>
            <person name="Mateman C."/>
            <person name="Pijl A.S."/>
            <person name="de Ridder D."/>
            <person name="Groenen M.A."/>
            <person name="Visser M.E."/>
            <person name="Megens H.J."/>
        </authorList>
    </citation>
    <scope>NUCLEOTIDE SEQUENCE [LARGE SCALE GENOMIC DNA]</scope>
    <source>
        <strain evidence="2">WM2013NL</strain>
        <tissue evidence="2">Head and thorax</tissue>
    </source>
</reference>
<keyword evidence="3" id="KW-1185">Reference proteome</keyword>
<dbReference type="AlphaFoldDB" id="A0A0L7LPT2"/>
<feature type="compositionally biased region" description="Polar residues" evidence="1">
    <location>
        <begin position="134"/>
        <end position="145"/>
    </location>
</feature>
<feature type="region of interest" description="Disordered" evidence="1">
    <location>
        <begin position="59"/>
        <end position="111"/>
    </location>
</feature>
<dbReference type="Proteomes" id="UP000037510">
    <property type="component" value="Unassembled WGS sequence"/>
</dbReference>
<sequence length="162" mass="17986">MSYLCPGLFPWVDCGPPTEESGNLLRHSRRLRKPRPVDCHSRDYDFADDFSVHYFDSDLTETTKPTNPPEGRVATPPPPNPLDRTTIPPSPRQGRPTGDRNIFEGDGNDGLFGNGNANLYGNSASTTIFGNQYNARTNSTSSHASNRPPWAYPDAPYDSWDD</sequence>
<proteinExistence type="predicted"/>